<dbReference type="AlphaFoldDB" id="S3DCW7"/>
<organism evidence="2 3">
    <name type="scientific">Glarea lozoyensis (strain ATCC 20868 / MF5171)</name>
    <dbReference type="NCBI Taxonomy" id="1116229"/>
    <lineage>
        <taxon>Eukaryota</taxon>
        <taxon>Fungi</taxon>
        <taxon>Dikarya</taxon>
        <taxon>Ascomycota</taxon>
        <taxon>Pezizomycotina</taxon>
        <taxon>Leotiomycetes</taxon>
        <taxon>Helotiales</taxon>
        <taxon>Helotiaceae</taxon>
        <taxon>Glarea</taxon>
    </lineage>
</organism>
<feature type="compositionally biased region" description="Basic and acidic residues" evidence="1">
    <location>
        <begin position="24"/>
        <end position="45"/>
    </location>
</feature>
<name>S3DCW7_GLAL2</name>
<reference evidence="2 3" key="1">
    <citation type="journal article" date="2013" name="BMC Genomics">
        <title>Genomics-driven discovery of the pneumocandin biosynthetic gene cluster in the fungus Glarea lozoyensis.</title>
        <authorList>
            <person name="Chen L."/>
            <person name="Yue Q."/>
            <person name="Zhang X."/>
            <person name="Xiang M."/>
            <person name="Wang C."/>
            <person name="Li S."/>
            <person name="Che Y."/>
            <person name="Ortiz-Lopez F.J."/>
            <person name="Bills G.F."/>
            <person name="Liu X."/>
            <person name="An Z."/>
        </authorList>
    </citation>
    <scope>NUCLEOTIDE SEQUENCE [LARGE SCALE GENOMIC DNA]</scope>
    <source>
        <strain evidence="3">ATCC 20868 / MF5171</strain>
    </source>
</reference>
<proteinExistence type="predicted"/>
<protein>
    <submittedName>
        <fullName evidence="2">Uncharacterized protein</fullName>
    </submittedName>
</protein>
<feature type="compositionally biased region" description="Polar residues" evidence="1">
    <location>
        <begin position="73"/>
        <end position="129"/>
    </location>
</feature>
<keyword evidence="3" id="KW-1185">Reference proteome</keyword>
<gene>
    <name evidence="2" type="ORF">GLAREA_00976</name>
</gene>
<evidence type="ECO:0000313" key="2">
    <source>
        <dbReference type="EMBL" id="EPE29816.1"/>
    </source>
</evidence>
<evidence type="ECO:0000313" key="3">
    <source>
        <dbReference type="Proteomes" id="UP000016922"/>
    </source>
</evidence>
<feature type="compositionally biased region" description="Low complexity" evidence="1">
    <location>
        <begin position="56"/>
        <end position="72"/>
    </location>
</feature>
<dbReference type="Proteomes" id="UP000016922">
    <property type="component" value="Unassembled WGS sequence"/>
</dbReference>
<dbReference type="EMBL" id="KE145367">
    <property type="protein sequence ID" value="EPE29816.1"/>
    <property type="molecule type" value="Genomic_DNA"/>
</dbReference>
<dbReference type="GeneID" id="19460034"/>
<feature type="region of interest" description="Disordered" evidence="1">
    <location>
        <begin position="1"/>
        <end position="138"/>
    </location>
</feature>
<sequence>MGSNFDTRPWASRSETRFSTPRSESIRSSRSHSKEPEEFSFRSRDATQGSEHGSRNSRLGSRLGSLRSGGFRTASSSGRPRTSSRHVSFNAQPNYPETLRPQDSASNSRIGLQSEHPQSLSGSQRTIRQGPQRAYSQLRDPSVMAPVFEDMPMTLCSKPNGSSRGFFTEFEPFEGSVVTRHGGNNLVRGCGRGKTTTFTVTFEHSETVGGECGMRSYHDHDCPFHDHFV</sequence>
<dbReference type="RefSeq" id="XP_008083925.1">
    <property type="nucleotide sequence ID" value="XM_008085734.1"/>
</dbReference>
<dbReference type="KEGG" id="glz:GLAREA_00976"/>
<accession>S3DCW7</accession>
<evidence type="ECO:0000256" key="1">
    <source>
        <dbReference type="SAM" id="MobiDB-lite"/>
    </source>
</evidence>
<dbReference type="HOGENOM" id="CLU_1209919_0_0_1"/>